<accession>A0ABQ1X3Q3</accession>
<protein>
    <submittedName>
        <fullName evidence="1">Uncharacterized protein</fullName>
    </submittedName>
</protein>
<reference evidence="2" key="1">
    <citation type="journal article" date="2019" name="Int. J. Syst. Evol. Microbiol.">
        <title>The Global Catalogue of Microorganisms (GCM) 10K type strain sequencing project: providing services to taxonomists for standard genome sequencing and annotation.</title>
        <authorList>
            <consortium name="The Broad Institute Genomics Platform"/>
            <consortium name="The Broad Institute Genome Sequencing Center for Infectious Disease"/>
            <person name="Wu L."/>
            <person name="Ma J."/>
        </authorList>
    </citation>
    <scope>NUCLEOTIDE SEQUENCE [LARGE SCALE GENOMIC DNA]</scope>
    <source>
        <strain evidence="2">CGMCC 1.12990</strain>
    </source>
</reference>
<sequence length="81" mass="9145">MGEAEREASPTASLFTRPEGMFFNNSFSTQRGSTRFKGFGKKQLRIGSRNGAESYHYLEFPTGQVSQYIASFRCPHFINSP</sequence>
<evidence type="ECO:0000313" key="1">
    <source>
        <dbReference type="EMBL" id="GGG58386.1"/>
    </source>
</evidence>
<dbReference type="EMBL" id="BMGS01000012">
    <property type="protein sequence ID" value="GGG58386.1"/>
    <property type="molecule type" value="Genomic_DNA"/>
</dbReference>
<evidence type="ECO:0000313" key="2">
    <source>
        <dbReference type="Proteomes" id="UP000601361"/>
    </source>
</evidence>
<comment type="caution">
    <text evidence="1">The sequence shown here is derived from an EMBL/GenBank/DDBJ whole genome shotgun (WGS) entry which is preliminary data.</text>
</comment>
<gene>
    <name evidence="1" type="ORF">GCM10011378_38160</name>
</gene>
<name>A0ABQ1X3Q3_9BACT</name>
<proteinExistence type="predicted"/>
<dbReference type="Proteomes" id="UP000601361">
    <property type="component" value="Unassembled WGS sequence"/>
</dbReference>
<keyword evidence="2" id="KW-1185">Reference proteome</keyword>
<organism evidence="1 2">
    <name type="scientific">Hymenobacter glacieicola</name>
    <dbReference type="NCBI Taxonomy" id="1562124"/>
    <lineage>
        <taxon>Bacteria</taxon>
        <taxon>Pseudomonadati</taxon>
        <taxon>Bacteroidota</taxon>
        <taxon>Cytophagia</taxon>
        <taxon>Cytophagales</taxon>
        <taxon>Hymenobacteraceae</taxon>
        <taxon>Hymenobacter</taxon>
    </lineage>
</organism>